<dbReference type="EMBL" id="JADFTS010000004">
    <property type="protein sequence ID" value="KAF9609885.1"/>
    <property type="molecule type" value="Genomic_DNA"/>
</dbReference>
<accession>A0A835I1D3</accession>
<dbReference type="AlphaFoldDB" id="A0A835I1D3"/>
<evidence type="ECO:0000256" key="3">
    <source>
        <dbReference type="SAM" id="MobiDB-lite"/>
    </source>
</evidence>
<proteinExistence type="inferred from homology"/>
<keyword evidence="2" id="KW-0611">Plant defense</keyword>
<reference evidence="4 5" key="1">
    <citation type="submission" date="2020-10" db="EMBL/GenBank/DDBJ databases">
        <title>The Coptis chinensis genome and diversification of protoberbering-type alkaloids.</title>
        <authorList>
            <person name="Wang B."/>
            <person name="Shu S."/>
            <person name="Song C."/>
            <person name="Liu Y."/>
        </authorList>
    </citation>
    <scope>NUCLEOTIDE SEQUENCE [LARGE SCALE GENOMIC DNA]</scope>
    <source>
        <strain evidence="4">HL-2020</strain>
        <tissue evidence="4">Leaf</tissue>
    </source>
</reference>
<sequence>MGDLSKGEETHESYNPCYYLELAVKGFLKCLGLYSFSPQGEEKRNETSSEDDPTSTTEQQMKSSEDSRSRFSFSVLTIRGRPPPRPLVGTGKPPQNNSSSS</sequence>
<comment type="caution">
    <text evidence="4">The sequence shown here is derived from an EMBL/GenBank/DDBJ whole genome shotgun (WGS) entry which is preliminary data.</text>
</comment>
<name>A0A835I1D3_9MAGN</name>
<dbReference type="Pfam" id="PF17232">
    <property type="entry name" value="Pep1_7"/>
    <property type="match status" value="1"/>
</dbReference>
<protein>
    <submittedName>
        <fullName evidence="4">Uncharacterized protein</fullName>
    </submittedName>
</protein>
<evidence type="ECO:0000256" key="1">
    <source>
        <dbReference type="ARBA" id="ARBA00011021"/>
    </source>
</evidence>
<comment type="similarity">
    <text evidence="1">Belongs to the brassicaceae elicitor peptide family.</text>
</comment>
<keyword evidence="5" id="KW-1185">Reference proteome</keyword>
<evidence type="ECO:0000313" key="5">
    <source>
        <dbReference type="Proteomes" id="UP000631114"/>
    </source>
</evidence>
<dbReference type="GO" id="GO:0045087">
    <property type="term" value="P:innate immune response"/>
    <property type="evidence" value="ECO:0007669"/>
    <property type="project" value="InterPro"/>
</dbReference>
<dbReference type="OrthoDB" id="1306367at2759"/>
<evidence type="ECO:0000256" key="2">
    <source>
        <dbReference type="ARBA" id="ARBA00022821"/>
    </source>
</evidence>
<dbReference type="InterPro" id="IPR035176">
    <property type="entry name" value="PEP"/>
</dbReference>
<evidence type="ECO:0000313" key="4">
    <source>
        <dbReference type="EMBL" id="KAF9609885.1"/>
    </source>
</evidence>
<organism evidence="4 5">
    <name type="scientific">Coptis chinensis</name>
    <dbReference type="NCBI Taxonomy" id="261450"/>
    <lineage>
        <taxon>Eukaryota</taxon>
        <taxon>Viridiplantae</taxon>
        <taxon>Streptophyta</taxon>
        <taxon>Embryophyta</taxon>
        <taxon>Tracheophyta</taxon>
        <taxon>Spermatophyta</taxon>
        <taxon>Magnoliopsida</taxon>
        <taxon>Ranunculales</taxon>
        <taxon>Ranunculaceae</taxon>
        <taxon>Coptidoideae</taxon>
        <taxon>Coptis</taxon>
    </lineage>
</organism>
<dbReference type="Proteomes" id="UP000631114">
    <property type="component" value="Unassembled WGS sequence"/>
</dbReference>
<feature type="region of interest" description="Disordered" evidence="3">
    <location>
        <begin position="38"/>
        <end position="101"/>
    </location>
</feature>
<gene>
    <name evidence="4" type="ORF">IFM89_018970</name>
</gene>